<dbReference type="AlphaFoldDB" id="A0A5B0NS84"/>
<feature type="compositionally biased region" description="Polar residues" evidence="1">
    <location>
        <begin position="349"/>
        <end position="373"/>
    </location>
</feature>
<name>A0A5B0NS84_PUCGR</name>
<dbReference type="Proteomes" id="UP000324748">
    <property type="component" value="Unassembled WGS sequence"/>
</dbReference>
<dbReference type="EMBL" id="VSWC01000092">
    <property type="protein sequence ID" value="KAA1091344.1"/>
    <property type="molecule type" value="Genomic_DNA"/>
</dbReference>
<comment type="caution">
    <text evidence="3">The sequence shown here is derived from an EMBL/GenBank/DDBJ whole genome shotgun (WGS) entry which is preliminary data.</text>
</comment>
<feature type="region of interest" description="Disordered" evidence="1">
    <location>
        <begin position="1"/>
        <end position="25"/>
    </location>
</feature>
<dbReference type="Proteomes" id="UP000325313">
    <property type="component" value="Unassembled WGS sequence"/>
</dbReference>
<evidence type="ECO:0000313" key="3">
    <source>
        <dbReference type="EMBL" id="KAA1091344.1"/>
    </source>
</evidence>
<evidence type="ECO:0000313" key="5">
    <source>
        <dbReference type="Proteomes" id="UP000325313"/>
    </source>
</evidence>
<dbReference type="EMBL" id="VDEP01000471">
    <property type="protein sequence ID" value="KAA1075993.1"/>
    <property type="molecule type" value="Genomic_DNA"/>
</dbReference>
<gene>
    <name evidence="3" type="ORF">PGT21_031707</name>
    <name evidence="2" type="ORF">PGTUg99_032569</name>
</gene>
<evidence type="ECO:0000313" key="4">
    <source>
        <dbReference type="Proteomes" id="UP000324748"/>
    </source>
</evidence>
<feature type="region of interest" description="Disordered" evidence="1">
    <location>
        <begin position="306"/>
        <end position="373"/>
    </location>
</feature>
<keyword evidence="4" id="KW-1185">Reference proteome</keyword>
<proteinExistence type="predicted"/>
<reference evidence="4 5" key="1">
    <citation type="submission" date="2019-05" db="EMBL/GenBank/DDBJ databases">
        <title>Emergence of the Ug99 lineage of the wheat stem rust pathogen through somatic hybridization.</title>
        <authorList>
            <person name="Li F."/>
            <person name="Upadhyaya N.M."/>
            <person name="Sperschneider J."/>
            <person name="Matny O."/>
            <person name="Nguyen-Phuc H."/>
            <person name="Mago R."/>
            <person name="Raley C."/>
            <person name="Miller M.E."/>
            <person name="Silverstein K.A.T."/>
            <person name="Henningsen E."/>
            <person name="Hirsch C.D."/>
            <person name="Visser B."/>
            <person name="Pretorius Z.A."/>
            <person name="Steffenson B.J."/>
            <person name="Schwessinger B."/>
            <person name="Dodds P.N."/>
            <person name="Figueroa M."/>
        </authorList>
    </citation>
    <scope>NUCLEOTIDE SEQUENCE [LARGE SCALE GENOMIC DNA]</scope>
    <source>
        <strain evidence="3">21-0</strain>
        <strain evidence="2 5">Ug99</strain>
    </source>
</reference>
<organism evidence="3 4">
    <name type="scientific">Puccinia graminis f. sp. tritici</name>
    <dbReference type="NCBI Taxonomy" id="56615"/>
    <lineage>
        <taxon>Eukaryota</taxon>
        <taxon>Fungi</taxon>
        <taxon>Dikarya</taxon>
        <taxon>Basidiomycota</taxon>
        <taxon>Pucciniomycotina</taxon>
        <taxon>Pucciniomycetes</taxon>
        <taxon>Pucciniales</taxon>
        <taxon>Pucciniaceae</taxon>
        <taxon>Puccinia</taxon>
    </lineage>
</organism>
<accession>A0A5B0NS84</accession>
<evidence type="ECO:0000313" key="2">
    <source>
        <dbReference type="EMBL" id="KAA1075993.1"/>
    </source>
</evidence>
<dbReference type="OrthoDB" id="2506393at2759"/>
<evidence type="ECO:0000256" key="1">
    <source>
        <dbReference type="SAM" id="MobiDB-lite"/>
    </source>
</evidence>
<sequence length="426" mass="46781">MPCTCLSRKRKERSPSVPPLQTDLTFQDNSHFGSVSEPHSPLLKLGRGLTLLARIERAFNPSHEKVKQLISHIPASDFVRFTISPTGAPALEMDLPPPIRPESIVGCPSNSIPTRGIYSTVTKENYPQEPPGIHEAMPKHPNSVGFIHRSCGSVPKKLVLDLLPESRSHSLITPSNARKSQYAVVLETYQPLVQPPISPEPTPTFDKSNSQFQQGFHSSNLSMSSTHSTGFSPANPLPQYATVLRPCFGELLTPPLTPPPNVPLPPIPAASASTTWPNRTCSLSMISRPPNAKGIVRDFPYPQDVHPDVLDTFPPKSRPRSKSSPLRSEMKRTSSHAPLPAARHLRLISSPTSFISDSEITDDTNPTSEEGETSQIPIALFESSYSPPVPPPIIQNFVQQYHPSTRFPSEKFSIQENSKACHNFSS</sequence>
<protein>
    <submittedName>
        <fullName evidence="3">Uncharacterized protein</fullName>
    </submittedName>
</protein>